<evidence type="ECO:0000256" key="1">
    <source>
        <dbReference type="SAM" id="MobiDB-lite"/>
    </source>
</evidence>
<feature type="region of interest" description="Disordered" evidence="1">
    <location>
        <begin position="44"/>
        <end position="69"/>
    </location>
</feature>
<comment type="caution">
    <text evidence="2">The sequence shown here is derived from an EMBL/GenBank/DDBJ whole genome shotgun (WGS) entry which is preliminary data.</text>
</comment>
<dbReference type="AlphaFoldDB" id="A0A5B7HPI2"/>
<accession>A0A5B7HPI2</accession>
<proteinExistence type="predicted"/>
<sequence>MTVPIPRDQSGGRLRLLGARLVWCINVTSSGSGIQYTTTRHATPRLPKDRGWRRGTHPHHPPYLPTHSIPRPFPGQTVTPDLPPSLIICASPPLLPSRLTSRQYPAIRHPSPLLLSTIRPPLAPSQSEHKAALSPGFPAWCRRIISRPYVVCGAI</sequence>
<reference evidence="2 3" key="1">
    <citation type="submission" date="2019-05" db="EMBL/GenBank/DDBJ databases">
        <title>Another draft genome of Portunus trituberculatus and its Hox gene families provides insights of decapod evolution.</title>
        <authorList>
            <person name="Jeong J.-H."/>
            <person name="Song I."/>
            <person name="Kim S."/>
            <person name="Choi T."/>
            <person name="Kim D."/>
            <person name="Ryu S."/>
            <person name="Kim W."/>
        </authorList>
    </citation>
    <scope>NUCLEOTIDE SEQUENCE [LARGE SCALE GENOMIC DNA]</scope>
    <source>
        <tissue evidence="2">Muscle</tissue>
    </source>
</reference>
<keyword evidence="3" id="KW-1185">Reference proteome</keyword>
<protein>
    <submittedName>
        <fullName evidence="2">Uncharacterized protein</fullName>
    </submittedName>
</protein>
<gene>
    <name evidence="2" type="ORF">E2C01_066346</name>
</gene>
<evidence type="ECO:0000313" key="2">
    <source>
        <dbReference type="EMBL" id="MPC72053.1"/>
    </source>
</evidence>
<dbReference type="Proteomes" id="UP000324222">
    <property type="component" value="Unassembled WGS sequence"/>
</dbReference>
<dbReference type="EMBL" id="VSRR010034037">
    <property type="protein sequence ID" value="MPC72053.1"/>
    <property type="molecule type" value="Genomic_DNA"/>
</dbReference>
<evidence type="ECO:0000313" key="3">
    <source>
        <dbReference type="Proteomes" id="UP000324222"/>
    </source>
</evidence>
<organism evidence="2 3">
    <name type="scientific">Portunus trituberculatus</name>
    <name type="common">Swimming crab</name>
    <name type="synonym">Neptunus trituberculatus</name>
    <dbReference type="NCBI Taxonomy" id="210409"/>
    <lineage>
        <taxon>Eukaryota</taxon>
        <taxon>Metazoa</taxon>
        <taxon>Ecdysozoa</taxon>
        <taxon>Arthropoda</taxon>
        <taxon>Crustacea</taxon>
        <taxon>Multicrustacea</taxon>
        <taxon>Malacostraca</taxon>
        <taxon>Eumalacostraca</taxon>
        <taxon>Eucarida</taxon>
        <taxon>Decapoda</taxon>
        <taxon>Pleocyemata</taxon>
        <taxon>Brachyura</taxon>
        <taxon>Eubrachyura</taxon>
        <taxon>Portunoidea</taxon>
        <taxon>Portunidae</taxon>
        <taxon>Portuninae</taxon>
        <taxon>Portunus</taxon>
    </lineage>
</organism>
<name>A0A5B7HPI2_PORTR</name>